<organism evidence="2">
    <name type="scientific">freshwater metagenome</name>
    <dbReference type="NCBI Taxonomy" id="449393"/>
    <lineage>
        <taxon>unclassified sequences</taxon>
        <taxon>metagenomes</taxon>
        <taxon>ecological metagenomes</taxon>
    </lineage>
</organism>
<sequence>MDIADQRVKSEAVSISASFATSTGSFPPHSKITGVSVDAHVAATIFAVFVDPVNANLFTPLSQSALPVSPKPVTT</sequence>
<name>A0A6J7QHL8_9ZZZZ</name>
<evidence type="ECO:0000313" key="3">
    <source>
        <dbReference type="EMBL" id="CAB5072431.1"/>
    </source>
</evidence>
<gene>
    <name evidence="1" type="ORF">UFOPK2288_00831</name>
    <name evidence="2" type="ORF">UFOPK4074_00948</name>
    <name evidence="3" type="ORF">UFOPK4372_00603</name>
</gene>
<dbReference type="AlphaFoldDB" id="A0A6J7QHL8"/>
<accession>A0A6J7QHL8</accession>
<protein>
    <submittedName>
        <fullName evidence="2">Unannotated protein</fullName>
    </submittedName>
</protein>
<dbReference type="EMBL" id="CAFBQZ010000035">
    <property type="protein sequence ID" value="CAB5072431.1"/>
    <property type="molecule type" value="Genomic_DNA"/>
</dbReference>
<reference evidence="2" key="1">
    <citation type="submission" date="2020-05" db="EMBL/GenBank/DDBJ databases">
        <authorList>
            <person name="Chiriac C."/>
            <person name="Salcher M."/>
            <person name="Ghai R."/>
            <person name="Kavagutti S V."/>
        </authorList>
    </citation>
    <scope>NUCLEOTIDE SEQUENCE</scope>
</reference>
<dbReference type="EMBL" id="CAFBPG010000101">
    <property type="protein sequence ID" value="CAB5017178.1"/>
    <property type="molecule type" value="Genomic_DNA"/>
</dbReference>
<dbReference type="EMBL" id="CAEZWS010000040">
    <property type="protein sequence ID" value="CAB4667242.1"/>
    <property type="molecule type" value="Genomic_DNA"/>
</dbReference>
<evidence type="ECO:0000313" key="1">
    <source>
        <dbReference type="EMBL" id="CAB4667242.1"/>
    </source>
</evidence>
<evidence type="ECO:0000313" key="2">
    <source>
        <dbReference type="EMBL" id="CAB5017178.1"/>
    </source>
</evidence>
<proteinExistence type="predicted"/>